<accession>A0A450VR86</accession>
<name>A0A450VR86_9GAMM</name>
<evidence type="ECO:0008006" key="2">
    <source>
        <dbReference type="Google" id="ProtNLM"/>
    </source>
</evidence>
<protein>
    <recommendedName>
        <fullName evidence="2">Transposase IS200 like</fullName>
    </recommendedName>
</protein>
<evidence type="ECO:0000313" key="1">
    <source>
        <dbReference type="EMBL" id="VFK07303.1"/>
    </source>
</evidence>
<proteinExistence type="predicted"/>
<reference evidence="1" key="1">
    <citation type="submission" date="2019-02" db="EMBL/GenBank/DDBJ databases">
        <authorList>
            <person name="Gruber-Vodicka R. H."/>
            <person name="Seah K. B. B."/>
        </authorList>
    </citation>
    <scope>NUCLEOTIDE SEQUENCE</scope>
    <source>
        <strain evidence="1">BECK_SA2B12</strain>
    </source>
</reference>
<organism evidence="1">
    <name type="scientific">Candidatus Kentrum eta</name>
    <dbReference type="NCBI Taxonomy" id="2126337"/>
    <lineage>
        <taxon>Bacteria</taxon>
        <taxon>Pseudomonadati</taxon>
        <taxon>Pseudomonadota</taxon>
        <taxon>Gammaproteobacteria</taxon>
        <taxon>Candidatus Kentrum</taxon>
    </lineage>
</organism>
<dbReference type="EMBL" id="CAADFJ010000408">
    <property type="protein sequence ID" value="VFK07303.1"/>
    <property type="molecule type" value="Genomic_DNA"/>
</dbReference>
<gene>
    <name evidence="1" type="ORF">BECKH772C_GA0070978_104084</name>
</gene>
<dbReference type="AlphaFoldDB" id="A0A450VR86"/>
<sequence length="102" mass="11931">MGLHLGFQSAFGNFLGQFIEQTTFPKDIFSRMTAGQQLVDWFVRYWYSSLLFAEFAECHLHKSFYTLGYAVSTVGFEEEQIRKYILNQEHMDRGDPNEGGRF</sequence>